<dbReference type="Gene3D" id="3.40.50.150">
    <property type="entry name" value="Vaccinia Virus protein VP39"/>
    <property type="match status" value="1"/>
</dbReference>
<reference evidence="1" key="1">
    <citation type="submission" date="2013-11" db="EMBL/GenBank/DDBJ databases">
        <title>Genome sequence of the fusiform rust pathogen reveals effectors for host alternation and coevolution with pine.</title>
        <authorList>
            <consortium name="DOE Joint Genome Institute"/>
            <person name="Smith K."/>
            <person name="Pendleton A."/>
            <person name="Kubisiak T."/>
            <person name="Anderson C."/>
            <person name="Salamov A."/>
            <person name="Aerts A."/>
            <person name="Riley R."/>
            <person name="Clum A."/>
            <person name="Lindquist E."/>
            <person name="Ence D."/>
            <person name="Campbell M."/>
            <person name="Kronenberg Z."/>
            <person name="Feau N."/>
            <person name="Dhillon B."/>
            <person name="Hamelin R."/>
            <person name="Burleigh J."/>
            <person name="Smith J."/>
            <person name="Yandell M."/>
            <person name="Nelson C."/>
            <person name="Grigoriev I."/>
            <person name="Davis J."/>
        </authorList>
    </citation>
    <scope>NUCLEOTIDE SEQUENCE</scope>
    <source>
        <strain evidence="1">G11</strain>
    </source>
</reference>
<evidence type="ECO:0000313" key="2">
    <source>
        <dbReference type="Proteomes" id="UP000886653"/>
    </source>
</evidence>
<dbReference type="OrthoDB" id="194386at2759"/>
<gene>
    <name evidence="1" type="ORF">CROQUDRAFT_215561</name>
</gene>
<dbReference type="Proteomes" id="UP000886653">
    <property type="component" value="Unassembled WGS sequence"/>
</dbReference>
<accession>A0A9P6T9Q6</accession>
<dbReference type="EMBL" id="MU167337">
    <property type="protein sequence ID" value="KAG0142793.1"/>
    <property type="molecule type" value="Genomic_DNA"/>
</dbReference>
<evidence type="ECO:0000313" key="1">
    <source>
        <dbReference type="EMBL" id="KAG0142793.1"/>
    </source>
</evidence>
<name>A0A9P6T9Q6_9BASI</name>
<comment type="caution">
    <text evidence="1">The sequence shown here is derived from an EMBL/GenBank/DDBJ whole genome shotgun (WGS) entry which is preliminary data.</text>
</comment>
<sequence length="76" mass="8747">MEWKDLQPNLVLAADVVYDPSLVLPLAKTIRVLLSGPGKPRAFLSATIRHEQTWKDFLGCCRFISCFFLNQNFDYK</sequence>
<proteinExistence type="predicted"/>
<organism evidence="1 2">
    <name type="scientific">Cronartium quercuum f. sp. fusiforme G11</name>
    <dbReference type="NCBI Taxonomy" id="708437"/>
    <lineage>
        <taxon>Eukaryota</taxon>
        <taxon>Fungi</taxon>
        <taxon>Dikarya</taxon>
        <taxon>Basidiomycota</taxon>
        <taxon>Pucciniomycotina</taxon>
        <taxon>Pucciniomycetes</taxon>
        <taxon>Pucciniales</taxon>
        <taxon>Coleosporiaceae</taxon>
        <taxon>Cronartium</taxon>
    </lineage>
</organism>
<dbReference type="AlphaFoldDB" id="A0A9P6T9Q6"/>
<keyword evidence="2" id="KW-1185">Reference proteome</keyword>
<protein>
    <submittedName>
        <fullName evidence="1">Uncharacterized protein</fullName>
    </submittedName>
</protein>
<dbReference type="InterPro" id="IPR029063">
    <property type="entry name" value="SAM-dependent_MTases_sf"/>
</dbReference>